<organism evidence="1 2">
    <name type="scientific">Amaricoccus solimangrovi</name>
    <dbReference type="NCBI Taxonomy" id="2589815"/>
    <lineage>
        <taxon>Bacteria</taxon>
        <taxon>Pseudomonadati</taxon>
        <taxon>Pseudomonadota</taxon>
        <taxon>Alphaproteobacteria</taxon>
        <taxon>Rhodobacterales</taxon>
        <taxon>Paracoccaceae</taxon>
        <taxon>Amaricoccus</taxon>
    </lineage>
</organism>
<comment type="caution">
    <text evidence="1">The sequence shown here is derived from an EMBL/GenBank/DDBJ whole genome shotgun (WGS) entry which is preliminary data.</text>
</comment>
<dbReference type="InterPro" id="IPR029024">
    <property type="entry name" value="TerB-like"/>
</dbReference>
<sequence>MSLGAILEQMMRQGGGGGSRLDQLLRNLGGTGRTTGGGLGDLLGQLQGALAGATGGASGGVSGGGTGGLAGRAKDFLGREQVGGLTGGQLGGIGAIAGALLGGGAGGAAKGGAMAILGTLALGALRAAQAERAGGAPAADIPPATEEIASVTGPEAERLVLLAMISAAKADGSVDEAEMKKIIGKAGEDGVTEEEKQFVLSELTTPVDIDALAARVTSPTQAAAVYAASLLTITPDTPAEKAYLSQLAAALRLDPAAVEALEKTTGA</sequence>
<dbReference type="Pfam" id="PF04391">
    <property type="entry name" value="DUF533"/>
    <property type="match status" value="1"/>
</dbReference>
<evidence type="ECO:0000313" key="2">
    <source>
        <dbReference type="Proteomes" id="UP000319255"/>
    </source>
</evidence>
<reference evidence="1 2" key="1">
    <citation type="submission" date="2019-06" db="EMBL/GenBank/DDBJ databases">
        <title>A novel bacterium of genus Amaricoccus, isolated from marine sediment.</title>
        <authorList>
            <person name="Huang H."/>
            <person name="Mo K."/>
            <person name="Hu Y."/>
        </authorList>
    </citation>
    <scope>NUCLEOTIDE SEQUENCE [LARGE SCALE GENOMIC DNA]</scope>
    <source>
        <strain evidence="1 2">HB172011</strain>
    </source>
</reference>
<protein>
    <submittedName>
        <fullName evidence="1">Tellurite resistance TerB family protein</fullName>
    </submittedName>
</protein>
<dbReference type="Gene3D" id="1.10.3680.10">
    <property type="entry name" value="TerB-like"/>
    <property type="match status" value="1"/>
</dbReference>
<dbReference type="Proteomes" id="UP000319255">
    <property type="component" value="Unassembled WGS sequence"/>
</dbReference>
<evidence type="ECO:0000313" key="1">
    <source>
        <dbReference type="EMBL" id="TPE50143.1"/>
    </source>
</evidence>
<dbReference type="RefSeq" id="WP_140454427.1">
    <property type="nucleotide sequence ID" value="NZ_VFRP01000011.1"/>
</dbReference>
<keyword evidence="2" id="KW-1185">Reference proteome</keyword>
<dbReference type="EMBL" id="VFRP01000011">
    <property type="protein sequence ID" value="TPE50143.1"/>
    <property type="molecule type" value="Genomic_DNA"/>
</dbReference>
<accession>A0A501WJU0</accession>
<dbReference type="SUPFAM" id="SSF158682">
    <property type="entry name" value="TerB-like"/>
    <property type="match status" value="1"/>
</dbReference>
<name>A0A501WJU0_9RHOB</name>
<dbReference type="OrthoDB" id="5459344at2"/>
<dbReference type="AlphaFoldDB" id="A0A501WJU0"/>
<dbReference type="InterPro" id="IPR007486">
    <property type="entry name" value="YebE"/>
</dbReference>
<proteinExistence type="predicted"/>
<dbReference type="CDD" id="cd07178">
    <property type="entry name" value="terB_like_YebE"/>
    <property type="match status" value="1"/>
</dbReference>
<gene>
    <name evidence="1" type="ORF">FJM51_12190</name>
</gene>